<dbReference type="EMBL" id="UZAH01031847">
    <property type="protein sequence ID" value="VDP18177.1"/>
    <property type="molecule type" value="Genomic_DNA"/>
</dbReference>
<organism evidence="1">
    <name type="scientific">Heligmosomoides polygyrus</name>
    <name type="common">Parasitic roundworm</name>
    <dbReference type="NCBI Taxonomy" id="6339"/>
    <lineage>
        <taxon>Eukaryota</taxon>
        <taxon>Metazoa</taxon>
        <taxon>Ecdysozoa</taxon>
        <taxon>Nematoda</taxon>
        <taxon>Chromadorea</taxon>
        <taxon>Rhabditida</taxon>
        <taxon>Rhabditina</taxon>
        <taxon>Rhabditomorpha</taxon>
        <taxon>Strongyloidea</taxon>
        <taxon>Heligmosomidae</taxon>
        <taxon>Heligmosomoides</taxon>
    </lineage>
</organism>
<sequence>MKKLKPGKATGPSTCNQCGFVAGCGTVDSIYGAQILIEKHREKQEPVQIAFLNLEKEFDRIPREVIWNPTTNISQMHSADRPDESFLFWFFPDSWTVSSVVLYGARNIEIPDDQWSSGYPMNMCADTPRITAVMTPYGYRDMTAIARLPLICTFGKISSVKKITVEETGAALKKMKPGKAAGPDDVAADLGTMRCWYTAKWLTKFFNQVVEENKKGVFAILSSTPPTNVVTWRTVAPPMPYMVLVFW</sequence>
<gene>
    <name evidence="1" type="ORF">HPBE_LOCUS20085</name>
</gene>
<protein>
    <recommendedName>
        <fullName evidence="2">Reverse transcriptase domain-containing protein</fullName>
    </recommendedName>
</protein>
<proteinExistence type="predicted"/>
<dbReference type="AlphaFoldDB" id="A0A3P8AUD9"/>
<accession>A0A3P8AUD9</accession>
<dbReference type="OrthoDB" id="5845191at2759"/>
<reference evidence="1" key="1">
    <citation type="submission" date="2018-11" db="EMBL/GenBank/DDBJ databases">
        <authorList>
            <consortium name="Pathogen Informatics"/>
        </authorList>
    </citation>
    <scope>NUCLEOTIDE SEQUENCE [LARGE SCALE GENOMIC DNA]</scope>
</reference>
<name>A0A3P8AUD9_HELPZ</name>
<evidence type="ECO:0000313" key="1">
    <source>
        <dbReference type="EMBL" id="VDP18177.1"/>
    </source>
</evidence>
<dbReference type="PROSITE" id="PS51257">
    <property type="entry name" value="PROKAR_LIPOPROTEIN"/>
    <property type="match status" value="1"/>
</dbReference>
<evidence type="ECO:0008006" key="2">
    <source>
        <dbReference type="Google" id="ProtNLM"/>
    </source>
</evidence>